<feature type="domain" description="Leucine-binding protein" evidence="2">
    <location>
        <begin position="44"/>
        <end position="383"/>
    </location>
</feature>
<evidence type="ECO:0000256" key="1">
    <source>
        <dbReference type="ARBA" id="ARBA00022729"/>
    </source>
</evidence>
<dbReference type="InterPro" id="IPR006311">
    <property type="entry name" value="TAT_signal"/>
</dbReference>
<sequence length="413" mass="43255">MEHTGDSTDGTVRRTTSRRKFLAAAGATGTLALAGCSGGSSAETVTIASLNPMSGSYSTLGPSQRNGAQLARDEINDNEDYDFEVELAEGDTETSTGPAQSEAQRVVQEEGADYIVGAISSSVALALNEFANQQEIVYFPGAAAVPVTGSACNQWVFRFEHNTAQIAEAISAYTVNNLGTNVWFHTADYAYGESVYERVSERMASANDNYNEVGTSTSELGSSNYGSYISEISNSNADVAVLGMTGGDLVSFTNQAADQGLTDEVALVSGTQSFQSVRAATGANSVGTYGGVRYLPSLELGDNQNFVEAYQGENDGPPGNFARVGYDSVRLIAKGMNEADSTDPADARDALEGGTFTTVLGDITLREGDRQATNPVWMGEIVEGSGEMPGVELINEVSGEDALPPASELGCNV</sequence>
<dbReference type="PROSITE" id="PS51318">
    <property type="entry name" value="TAT"/>
    <property type="match status" value="1"/>
</dbReference>
<dbReference type="AlphaFoldDB" id="A0AAV3TDP6"/>
<keyword evidence="4" id="KW-1185">Reference proteome</keyword>
<dbReference type="InterPro" id="IPR051010">
    <property type="entry name" value="BCAA_transport"/>
</dbReference>
<reference evidence="3 4" key="1">
    <citation type="journal article" date="2019" name="Int. J. Syst. Evol. Microbiol.">
        <title>The Global Catalogue of Microorganisms (GCM) 10K type strain sequencing project: providing services to taxonomists for standard genome sequencing and annotation.</title>
        <authorList>
            <consortium name="The Broad Institute Genomics Platform"/>
            <consortium name="The Broad Institute Genome Sequencing Center for Infectious Disease"/>
            <person name="Wu L."/>
            <person name="Ma J."/>
        </authorList>
    </citation>
    <scope>NUCLEOTIDE SEQUENCE [LARGE SCALE GENOMIC DNA]</scope>
    <source>
        <strain evidence="3 4">JCM 16328</strain>
    </source>
</reference>
<name>A0AAV3TDP6_9EURY</name>
<evidence type="ECO:0000259" key="2">
    <source>
        <dbReference type="Pfam" id="PF13458"/>
    </source>
</evidence>
<dbReference type="Pfam" id="PF13458">
    <property type="entry name" value="Peripla_BP_6"/>
    <property type="match status" value="1"/>
</dbReference>
<accession>A0AAV3TDP6</accession>
<proteinExistence type="predicted"/>
<protein>
    <submittedName>
        <fullName evidence="3">ABC transporter substrate-binding protein</fullName>
    </submittedName>
</protein>
<organism evidence="3 4">
    <name type="scientific">Natronoarchaeum mannanilyticum</name>
    <dbReference type="NCBI Taxonomy" id="926360"/>
    <lineage>
        <taxon>Archaea</taxon>
        <taxon>Methanobacteriati</taxon>
        <taxon>Methanobacteriota</taxon>
        <taxon>Stenosarchaea group</taxon>
        <taxon>Halobacteria</taxon>
        <taxon>Halobacteriales</taxon>
        <taxon>Natronoarchaeaceae</taxon>
    </lineage>
</organism>
<dbReference type="EMBL" id="BAAADV010000008">
    <property type="protein sequence ID" value="GAA0682533.1"/>
    <property type="molecule type" value="Genomic_DNA"/>
</dbReference>
<dbReference type="RefSeq" id="WP_343775810.1">
    <property type="nucleotide sequence ID" value="NZ_BAAADV010000008.1"/>
</dbReference>
<dbReference type="Proteomes" id="UP001500420">
    <property type="component" value="Unassembled WGS sequence"/>
</dbReference>
<dbReference type="InterPro" id="IPR028081">
    <property type="entry name" value="Leu-bd"/>
</dbReference>
<dbReference type="PANTHER" id="PTHR30483:SF6">
    <property type="entry name" value="PERIPLASMIC BINDING PROTEIN OF ABC TRANSPORTER FOR NATURAL AMINO ACIDS"/>
    <property type="match status" value="1"/>
</dbReference>
<dbReference type="SUPFAM" id="SSF53822">
    <property type="entry name" value="Periplasmic binding protein-like I"/>
    <property type="match status" value="1"/>
</dbReference>
<evidence type="ECO:0000313" key="4">
    <source>
        <dbReference type="Proteomes" id="UP001500420"/>
    </source>
</evidence>
<dbReference type="PANTHER" id="PTHR30483">
    <property type="entry name" value="LEUCINE-SPECIFIC-BINDING PROTEIN"/>
    <property type="match status" value="1"/>
</dbReference>
<comment type="caution">
    <text evidence="3">The sequence shown here is derived from an EMBL/GenBank/DDBJ whole genome shotgun (WGS) entry which is preliminary data.</text>
</comment>
<keyword evidence="1" id="KW-0732">Signal</keyword>
<evidence type="ECO:0000313" key="3">
    <source>
        <dbReference type="EMBL" id="GAA0682533.1"/>
    </source>
</evidence>
<dbReference type="InterPro" id="IPR028082">
    <property type="entry name" value="Peripla_BP_I"/>
</dbReference>
<gene>
    <name evidence="3" type="ORF">GCM10009020_34740</name>
</gene>
<dbReference type="Gene3D" id="3.40.50.2300">
    <property type="match status" value="2"/>
</dbReference>